<gene>
    <name evidence="1" type="ordered locus">RB1714</name>
</gene>
<dbReference type="AlphaFoldDB" id="Q7UWY0"/>
<dbReference type="EMBL" id="BX294135">
    <property type="protein sequence ID" value="CAD72232.1"/>
    <property type="molecule type" value="Genomic_DNA"/>
</dbReference>
<reference evidence="1 2" key="1">
    <citation type="journal article" date="2003" name="Proc. Natl. Acad. Sci. U.S.A.">
        <title>Complete genome sequence of the marine planctomycete Pirellula sp. strain 1.</title>
        <authorList>
            <person name="Gloeckner F.O."/>
            <person name="Kube M."/>
            <person name="Bauer M."/>
            <person name="Teeling H."/>
            <person name="Lombardot T."/>
            <person name="Ludwig W."/>
            <person name="Gade D."/>
            <person name="Beck A."/>
            <person name="Borzym K."/>
            <person name="Heitmann K."/>
            <person name="Rabus R."/>
            <person name="Schlesner H."/>
            <person name="Amann R."/>
            <person name="Reinhardt R."/>
        </authorList>
    </citation>
    <scope>NUCLEOTIDE SEQUENCE [LARGE SCALE GENOMIC DNA]</scope>
    <source>
        <strain evidence="2">DSM 10527 / NCIMB 13988 / SH1</strain>
    </source>
</reference>
<keyword evidence="2" id="KW-1185">Reference proteome</keyword>
<proteinExistence type="predicted"/>
<organism evidence="1 2">
    <name type="scientific">Rhodopirellula baltica (strain DSM 10527 / NCIMB 13988 / SH1)</name>
    <dbReference type="NCBI Taxonomy" id="243090"/>
    <lineage>
        <taxon>Bacteria</taxon>
        <taxon>Pseudomonadati</taxon>
        <taxon>Planctomycetota</taxon>
        <taxon>Planctomycetia</taxon>
        <taxon>Pirellulales</taxon>
        <taxon>Pirellulaceae</taxon>
        <taxon>Rhodopirellula</taxon>
    </lineage>
</organism>
<sequence>MRESRKSCDRTIDSRFSKAGSSLGEFLKQCSCLRLASDTFHRRSWGMSRFVPKHRLGRHVKYGLRVERRGGAVGQVVPGGGCWPGRSARQWHAQTRTRLALFQSIG</sequence>
<dbReference type="HOGENOM" id="CLU_2221120_0_0_0"/>
<protein>
    <submittedName>
        <fullName evidence="1">Uncharacterized protein</fullName>
    </submittedName>
</protein>
<dbReference type="Proteomes" id="UP000001025">
    <property type="component" value="Chromosome"/>
</dbReference>
<dbReference type="STRING" id="243090.RB1714"/>
<dbReference type="InParanoid" id="Q7UWY0"/>
<accession>Q7UWY0</accession>
<name>Q7UWY0_RHOBA</name>
<dbReference type="EnsemblBacteria" id="CAD72232">
    <property type="protein sequence ID" value="CAD72232"/>
    <property type="gene ID" value="RB1714"/>
</dbReference>
<dbReference type="KEGG" id="rba:RB1714"/>
<evidence type="ECO:0000313" key="1">
    <source>
        <dbReference type="EMBL" id="CAD72232.1"/>
    </source>
</evidence>
<evidence type="ECO:0000313" key="2">
    <source>
        <dbReference type="Proteomes" id="UP000001025"/>
    </source>
</evidence>